<dbReference type="AlphaFoldDB" id="A0A8I1LBD1"/>
<dbReference type="InterPro" id="IPR011611">
    <property type="entry name" value="PfkB_dom"/>
</dbReference>
<reference evidence="12 13" key="1">
    <citation type="submission" date="2020-12" db="EMBL/GenBank/DDBJ databases">
        <title>Draft genome sequence of the commensal strain Corynebacterium tuberculostearicum MFP09/CIP 102622 isolated from human skin.</title>
        <authorList>
            <person name="Boukerb A.M."/>
            <person name="Janvier X."/>
            <person name="Feuilloley M.G.J."/>
            <person name="Groboillot A."/>
        </authorList>
    </citation>
    <scope>NUCLEOTIDE SEQUENCE [LARGE SCALE GENOMIC DNA]</scope>
    <source>
        <strain evidence="12 13">CIP 102622</strain>
    </source>
</reference>
<evidence type="ECO:0000256" key="6">
    <source>
        <dbReference type="ARBA" id="ARBA00022842"/>
    </source>
</evidence>
<dbReference type="InterPro" id="IPR002139">
    <property type="entry name" value="Ribo/fructo_kinase"/>
</dbReference>
<feature type="compositionally biased region" description="Polar residues" evidence="10">
    <location>
        <begin position="283"/>
        <end position="294"/>
    </location>
</feature>
<feature type="binding site" evidence="9">
    <location>
        <position position="282"/>
    </location>
    <ligand>
        <name>K(+)</name>
        <dbReference type="ChEBI" id="CHEBI:29103"/>
    </ligand>
</feature>
<feature type="region of interest" description="Disordered" evidence="10">
    <location>
        <begin position="283"/>
        <end position="302"/>
    </location>
</feature>
<feature type="binding site" evidence="9">
    <location>
        <position position="180"/>
    </location>
    <ligand>
        <name>ATP</name>
        <dbReference type="ChEBI" id="CHEBI:30616"/>
    </ligand>
</feature>
<proteinExistence type="inferred from homology"/>
<dbReference type="HAMAP" id="MF_01987">
    <property type="entry name" value="Ribokinase"/>
    <property type="match status" value="1"/>
</dbReference>
<evidence type="ECO:0000256" key="7">
    <source>
        <dbReference type="ARBA" id="ARBA00022958"/>
    </source>
</evidence>
<feature type="domain" description="Carbohydrate kinase PfkB" evidence="11">
    <location>
        <begin position="1"/>
        <end position="291"/>
    </location>
</feature>
<feature type="binding site" evidence="9">
    <location>
        <position position="288"/>
    </location>
    <ligand>
        <name>K(+)</name>
        <dbReference type="ChEBI" id="CHEBI:29103"/>
    </ligand>
</feature>
<dbReference type="UniPathway" id="UPA00916">
    <property type="reaction ID" value="UER00889"/>
</dbReference>
<dbReference type="PANTHER" id="PTHR10584">
    <property type="entry name" value="SUGAR KINASE"/>
    <property type="match status" value="1"/>
</dbReference>
<dbReference type="SUPFAM" id="SSF53613">
    <property type="entry name" value="Ribokinase-like"/>
    <property type="match status" value="1"/>
</dbReference>
<comment type="cofactor">
    <cofactor evidence="9">
        <name>Mg(2+)</name>
        <dbReference type="ChEBI" id="CHEBI:18420"/>
    </cofactor>
    <text evidence="9">Requires a divalent cation, most likely magnesium in vivo, as an electrophilic catalyst to aid phosphoryl group transfer. It is the chelate of the metal and the nucleotide that is the actual substrate.</text>
</comment>
<evidence type="ECO:0000256" key="4">
    <source>
        <dbReference type="ARBA" id="ARBA00022777"/>
    </source>
</evidence>
<dbReference type="GO" id="GO:0005829">
    <property type="term" value="C:cytosol"/>
    <property type="evidence" value="ECO:0007669"/>
    <property type="project" value="TreeGrafter"/>
</dbReference>
<organism evidence="12 13">
    <name type="scientific">Corynebacterium tuberculostearicum</name>
    <dbReference type="NCBI Taxonomy" id="38304"/>
    <lineage>
        <taxon>Bacteria</taxon>
        <taxon>Bacillati</taxon>
        <taxon>Actinomycetota</taxon>
        <taxon>Actinomycetes</taxon>
        <taxon>Mycobacteriales</taxon>
        <taxon>Corynebacteriaceae</taxon>
        <taxon>Corynebacterium</taxon>
    </lineage>
</organism>
<keyword evidence="8 9" id="KW-0119">Carbohydrate metabolism</keyword>
<dbReference type="GO" id="GO:0004747">
    <property type="term" value="F:ribokinase activity"/>
    <property type="evidence" value="ECO:0007669"/>
    <property type="project" value="UniProtKB-UniRule"/>
</dbReference>
<evidence type="ECO:0000256" key="5">
    <source>
        <dbReference type="ARBA" id="ARBA00022840"/>
    </source>
</evidence>
<evidence type="ECO:0000256" key="1">
    <source>
        <dbReference type="ARBA" id="ARBA00022679"/>
    </source>
</evidence>
<keyword evidence="4 9" id="KW-0418">Kinase</keyword>
<feature type="binding site" evidence="9">
    <location>
        <position position="249"/>
    </location>
    <ligand>
        <name>substrate</name>
    </ligand>
</feature>
<comment type="function">
    <text evidence="9">Catalyzes the phosphorylation of ribose at O-5 in a reaction requiring ATP and magnesium. The resulting D-ribose-5-phosphate can then be used either for sythesis of nucleotides, histidine, and tryptophan, or as a component of the pentose phosphate pathway.</text>
</comment>
<feature type="binding site" evidence="9">
    <location>
        <position position="284"/>
    </location>
    <ligand>
        <name>K(+)</name>
        <dbReference type="ChEBI" id="CHEBI:29103"/>
    </ligand>
</feature>
<feature type="binding site" evidence="9">
    <location>
        <position position="139"/>
    </location>
    <ligand>
        <name>substrate</name>
    </ligand>
</feature>
<keyword evidence="1 9" id="KW-0808">Transferase</keyword>
<dbReference type="InterPro" id="IPR029056">
    <property type="entry name" value="Ribokinase-like"/>
</dbReference>
<feature type="binding site" evidence="9">
    <location>
        <position position="279"/>
    </location>
    <ligand>
        <name>K(+)</name>
        <dbReference type="ChEBI" id="CHEBI:29103"/>
    </ligand>
</feature>
<dbReference type="RefSeq" id="WP_200435805.1">
    <property type="nucleotide sequence ID" value="NZ_JAEHFL010000008.1"/>
</dbReference>
<accession>A0A8I1LBD1</accession>
<comment type="catalytic activity">
    <reaction evidence="9">
        <text>D-ribose + ATP = D-ribose 5-phosphate + ADP + H(+)</text>
        <dbReference type="Rhea" id="RHEA:13697"/>
        <dbReference type="ChEBI" id="CHEBI:15378"/>
        <dbReference type="ChEBI" id="CHEBI:30616"/>
        <dbReference type="ChEBI" id="CHEBI:47013"/>
        <dbReference type="ChEBI" id="CHEBI:78346"/>
        <dbReference type="ChEBI" id="CHEBI:456216"/>
        <dbReference type="EC" id="2.7.1.15"/>
    </reaction>
</comment>
<dbReference type="GO" id="GO:0005524">
    <property type="term" value="F:ATP binding"/>
    <property type="evidence" value="ECO:0007669"/>
    <property type="project" value="UniProtKB-UniRule"/>
</dbReference>
<dbReference type="Proteomes" id="UP000603369">
    <property type="component" value="Unassembled WGS sequence"/>
</dbReference>
<evidence type="ECO:0000256" key="3">
    <source>
        <dbReference type="ARBA" id="ARBA00022741"/>
    </source>
</evidence>
<keyword evidence="2 9" id="KW-0479">Metal-binding</keyword>
<evidence type="ECO:0000256" key="9">
    <source>
        <dbReference type="HAMAP-Rule" id="MF_01987"/>
    </source>
</evidence>
<dbReference type="CDD" id="cd01174">
    <property type="entry name" value="ribokinase"/>
    <property type="match status" value="1"/>
</dbReference>
<evidence type="ECO:0000313" key="13">
    <source>
        <dbReference type="Proteomes" id="UP000603369"/>
    </source>
</evidence>
<comment type="similarity">
    <text evidence="9">Belongs to the carbohydrate kinase PfkB family. Ribokinase subfamily.</text>
</comment>
<feature type="binding site" evidence="9">
    <location>
        <begin position="39"/>
        <end position="43"/>
    </location>
    <ligand>
        <name>substrate</name>
    </ligand>
</feature>
<feature type="binding site" evidence="9">
    <location>
        <begin position="248"/>
        <end position="249"/>
    </location>
    <ligand>
        <name>ATP</name>
        <dbReference type="ChEBI" id="CHEBI:30616"/>
    </ligand>
</feature>
<evidence type="ECO:0000256" key="2">
    <source>
        <dbReference type="ARBA" id="ARBA00022723"/>
    </source>
</evidence>
<dbReference type="Gene3D" id="3.40.1190.20">
    <property type="match status" value="1"/>
</dbReference>
<evidence type="ECO:0000313" key="12">
    <source>
        <dbReference type="EMBL" id="MBK3428120.1"/>
    </source>
</evidence>
<comment type="subunit">
    <text evidence="9">Homodimer.</text>
</comment>
<comment type="caution">
    <text evidence="9">Lacks conserved residue(s) required for the propagation of feature annotation.</text>
</comment>
<dbReference type="EMBL" id="JAEHFL010000008">
    <property type="protein sequence ID" value="MBK3428120.1"/>
    <property type="molecule type" value="Genomic_DNA"/>
</dbReference>
<keyword evidence="5 9" id="KW-0067">ATP-binding</keyword>
<feature type="binding site" evidence="9">
    <location>
        <position position="243"/>
    </location>
    <ligand>
        <name>K(+)</name>
        <dbReference type="ChEBI" id="CHEBI:29103"/>
    </ligand>
</feature>
<keyword evidence="13" id="KW-1185">Reference proteome</keyword>
<name>A0A8I1LBD1_9CORY</name>
<evidence type="ECO:0000256" key="8">
    <source>
        <dbReference type="ARBA" id="ARBA00023277"/>
    </source>
</evidence>
<dbReference type="GO" id="GO:0046872">
    <property type="term" value="F:metal ion binding"/>
    <property type="evidence" value="ECO:0007669"/>
    <property type="project" value="UniProtKB-KW"/>
</dbReference>
<dbReference type="InterPro" id="IPR011877">
    <property type="entry name" value="Ribokinase"/>
</dbReference>
<dbReference type="PANTHER" id="PTHR10584:SF166">
    <property type="entry name" value="RIBOKINASE"/>
    <property type="match status" value="1"/>
</dbReference>
<evidence type="ECO:0000256" key="10">
    <source>
        <dbReference type="SAM" id="MobiDB-lite"/>
    </source>
</evidence>
<dbReference type="Pfam" id="PF00294">
    <property type="entry name" value="PfkB"/>
    <property type="match status" value="1"/>
</dbReference>
<dbReference type="GO" id="GO:0019303">
    <property type="term" value="P:D-ribose catabolic process"/>
    <property type="evidence" value="ECO:0007669"/>
    <property type="project" value="UniProtKB-UniRule"/>
</dbReference>
<protein>
    <recommendedName>
        <fullName evidence="9">Ribokinase</fullName>
        <shortName evidence="9">RK</shortName>
        <ecNumber evidence="9">2.7.1.15</ecNumber>
    </recommendedName>
</protein>
<comment type="activity regulation">
    <text evidence="9">Activated by a monovalent cation that binds near, but not in, the active site. The most likely occupant of the site in vivo is potassium. Ion binding induces a conformational change that may alter substrate affinity.</text>
</comment>
<sequence length="302" mass="30138">MSKLTVVGSINADLIVHAERHPQPGETLLGSGGDILAGGKGANQAVAAAQLGATVAFVGAVGSDPYAEPAMHYMRTSGIDLGAVEQADTNTGLAVITVSADGENTIVISPGANALVDAPFVSSRASTIADADVVLLQGEIPASGFQAAVEAAQGRVVVNLAPVVEVDRDSLLQADPLLANEHEAGLILDQFGLPAQGAPRELAHRLVEAGFRSVVLTLGAHGAYVATPEGGTDIPTPRVTAVDTTGAGDAFAGAFCAQLLAGASLVEAATFAARVGAFAATGNGAQPSYPTTESALPEVTDA</sequence>
<evidence type="ECO:0000259" key="11">
    <source>
        <dbReference type="Pfam" id="PF00294"/>
    </source>
</evidence>
<feature type="active site" description="Proton acceptor" evidence="9">
    <location>
        <position position="249"/>
    </location>
</feature>
<comment type="subcellular location">
    <subcellularLocation>
        <location evidence="9">Cytoplasm</location>
    </subcellularLocation>
</comment>
<feature type="binding site" evidence="9">
    <location>
        <begin position="11"/>
        <end position="13"/>
    </location>
    <ligand>
        <name>substrate</name>
    </ligand>
</feature>
<comment type="pathway">
    <text evidence="9">Carbohydrate metabolism; D-ribose degradation; D-ribose 5-phosphate from beta-D-ribopyranose: step 2/2.</text>
</comment>
<keyword evidence="6 9" id="KW-0460">Magnesium</keyword>
<keyword evidence="3 9" id="KW-0547">Nucleotide-binding</keyword>
<keyword evidence="9" id="KW-0963">Cytoplasm</keyword>
<feature type="binding site" evidence="9">
    <location>
        <begin position="217"/>
        <end position="222"/>
    </location>
    <ligand>
        <name>ATP</name>
        <dbReference type="ChEBI" id="CHEBI:30616"/>
    </ligand>
</feature>
<comment type="caution">
    <text evidence="12">The sequence shown here is derived from an EMBL/GenBank/DDBJ whole genome shotgun (WGS) entry which is preliminary data.</text>
</comment>
<gene>
    <name evidence="9" type="primary">rbsK</name>
    <name evidence="12" type="ORF">JDP02_06285</name>
</gene>
<keyword evidence="7 9" id="KW-0630">Potassium</keyword>
<dbReference type="PRINTS" id="PR00990">
    <property type="entry name" value="RIBOKINASE"/>
</dbReference>
<feature type="binding site" evidence="9">
    <location>
        <position position="245"/>
    </location>
    <ligand>
        <name>K(+)</name>
        <dbReference type="ChEBI" id="CHEBI:29103"/>
    </ligand>
</feature>
<dbReference type="EC" id="2.7.1.15" evidence="9"/>